<evidence type="ECO:0000313" key="1">
    <source>
        <dbReference type="EMBL" id="JAH88105.1"/>
    </source>
</evidence>
<accession>A0A0E9WEU8</accession>
<reference evidence="1" key="2">
    <citation type="journal article" date="2015" name="Fish Shellfish Immunol.">
        <title>Early steps in the European eel (Anguilla anguilla)-Vibrio vulnificus interaction in the gills: Role of the RtxA13 toxin.</title>
        <authorList>
            <person name="Callol A."/>
            <person name="Pajuelo D."/>
            <person name="Ebbesson L."/>
            <person name="Teles M."/>
            <person name="MacKenzie S."/>
            <person name="Amaro C."/>
        </authorList>
    </citation>
    <scope>NUCLEOTIDE SEQUENCE</scope>
</reference>
<sequence length="86" mass="10155">MKYCMYINKAKQHFYLVQFKSTFCAQLSGVNPSQKSLKVHFSNQQGTGSVLKVHFHFINVNFYHCSRYFVYPFRIQSLEAVHKLNT</sequence>
<reference evidence="1" key="1">
    <citation type="submission" date="2014-11" db="EMBL/GenBank/DDBJ databases">
        <authorList>
            <person name="Amaro Gonzalez C."/>
        </authorList>
    </citation>
    <scope>NUCLEOTIDE SEQUENCE</scope>
</reference>
<dbReference type="AlphaFoldDB" id="A0A0E9WEU8"/>
<protein>
    <submittedName>
        <fullName evidence="1">Uncharacterized protein</fullName>
    </submittedName>
</protein>
<proteinExistence type="predicted"/>
<organism evidence="1">
    <name type="scientific">Anguilla anguilla</name>
    <name type="common">European freshwater eel</name>
    <name type="synonym">Muraena anguilla</name>
    <dbReference type="NCBI Taxonomy" id="7936"/>
    <lineage>
        <taxon>Eukaryota</taxon>
        <taxon>Metazoa</taxon>
        <taxon>Chordata</taxon>
        <taxon>Craniata</taxon>
        <taxon>Vertebrata</taxon>
        <taxon>Euteleostomi</taxon>
        <taxon>Actinopterygii</taxon>
        <taxon>Neopterygii</taxon>
        <taxon>Teleostei</taxon>
        <taxon>Anguilliformes</taxon>
        <taxon>Anguillidae</taxon>
        <taxon>Anguilla</taxon>
    </lineage>
</organism>
<name>A0A0E9WEU8_ANGAN</name>
<dbReference type="EMBL" id="GBXM01020472">
    <property type="protein sequence ID" value="JAH88105.1"/>
    <property type="molecule type" value="Transcribed_RNA"/>
</dbReference>